<dbReference type="EMBL" id="VCMV01000040">
    <property type="protein sequence ID" value="KAB0265202.1"/>
    <property type="molecule type" value="Genomic_DNA"/>
</dbReference>
<proteinExistence type="predicted"/>
<accession>A0A5N3P655</accession>
<reference evidence="1 2" key="1">
    <citation type="journal article" date="2019" name="Microorganisms">
        <title>Genome Insights into the Novel Species Microvirga brassicacearum, a Rapeseed Endophyte with Biotechnological Potential.</title>
        <authorList>
            <person name="Jimenez-Gomez A."/>
            <person name="Saati-Santamaria Z."/>
            <person name="Igual J.M."/>
            <person name="Rivas R."/>
            <person name="Mateos P.F."/>
            <person name="Garcia-Fraile P."/>
        </authorList>
    </citation>
    <scope>NUCLEOTIDE SEQUENCE [LARGE SCALE GENOMIC DNA]</scope>
    <source>
        <strain evidence="1 2">CDVBN77</strain>
    </source>
</reference>
<evidence type="ECO:0000313" key="1">
    <source>
        <dbReference type="EMBL" id="KAB0265202.1"/>
    </source>
</evidence>
<organism evidence="1 2">
    <name type="scientific">Microvirga brassicacearum</name>
    <dbReference type="NCBI Taxonomy" id="2580413"/>
    <lineage>
        <taxon>Bacteria</taxon>
        <taxon>Pseudomonadati</taxon>
        <taxon>Pseudomonadota</taxon>
        <taxon>Alphaproteobacteria</taxon>
        <taxon>Hyphomicrobiales</taxon>
        <taxon>Methylobacteriaceae</taxon>
        <taxon>Microvirga</taxon>
    </lineage>
</organism>
<name>A0A5N3P655_9HYPH</name>
<dbReference type="Proteomes" id="UP000325684">
    <property type="component" value="Unassembled WGS sequence"/>
</dbReference>
<protein>
    <submittedName>
        <fullName evidence="1">Uncharacterized protein</fullName>
    </submittedName>
</protein>
<gene>
    <name evidence="1" type="ORF">FEZ63_19610</name>
</gene>
<keyword evidence="2" id="KW-1185">Reference proteome</keyword>
<dbReference type="AlphaFoldDB" id="A0A5N3P655"/>
<evidence type="ECO:0000313" key="2">
    <source>
        <dbReference type="Proteomes" id="UP000325684"/>
    </source>
</evidence>
<feature type="non-terminal residue" evidence="1">
    <location>
        <position position="93"/>
    </location>
</feature>
<sequence>MPLSVRMLNPKLQTIAELDRQDWGEPTFDSYVVRTCPALRHKPLNALTVEEVRLGIGQDWARDKITISRSARGLERLGPDAKKITVISSTNDR</sequence>
<comment type="caution">
    <text evidence="1">The sequence shown here is derived from an EMBL/GenBank/DDBJ whole genome shotgun (WGS) entry which is preliminary data.</text>
</comment>